<gene>
    <name evidence="1" type="ORF">OXU80_04610</name>
</gene>
<reference evidence="1" key="1">
    <citation type="submission" date="2022-11" db="EMBL/GenBank/DDBJ databases">
        <title>beta-Carotene-producing bacterium, Jeongeuplla avenae sp. nov., alleviates the salt stress of Arabidopsis seedlings.</title>
        <authorList>
            <person name="Jiang L."/>
            <person name="Lee J."/>
        </authorList>
    </citation>
    <scope>NUCLEOTIDE SEQUENCE</scope>
    <source>
        <strain evidence="1">DY_R2A_6</strain>
    </source>
</reference>
<keyword evidence="2" id="KW-1185">Reference proteome</keyword>
<proteinExistence type="predicted"/>
<dbReference type="Proteomes" id="UP001163223">
    <property type="component" value="Chromosome"/>
</dbReference>
<name>A0ACD4NS13_9HYPH</name>
<protein>
    <submittedName>
        <fullName evidence="1">MarR family transcriptional regulator</fullName>
    </submittedName>
</protein>
<dbReference type="EMBL" id="CP113520">
    <property type="protein sequence ID" value="WAJ29522.1"/>
    <property type="molecule type" value="Genomic_DNA"/>
</dbReference>
<evidence type="ECO:0000313" key="1">
    <source>
        <dbReference type="EMBL" id="WAJ29522.1"/>
    </source>
</evidence>
<organism evidence="1 2">
    <name type="scientific">Antarcticirhabdus aurantiaca</name>
    <dbReference type="NCBI Taxonomy" id="2606717"/>
    <lineage>
        <taxon>Bacteria</taxon>
        <taxon>Pseudomonadati</taxon>
        <taxon>Pseudomonadota</taxon>
        <taxon>Alphaproteobacteria</taxon>
        <taxon>Hyphomicrobiales</taxon>
        <taxon>Aurantimonadaceae</taxon>
        <taxon>Antarcticirhabdus</taxon>
    </lineage>
</organism>
<accession>A0ACD4NS13</accession>
<evidence type="ECO:0000313" key="2">
    <source>
        <dbReference type="Proteomes" id="UP001163223"/>
    </source>
</evidence>
<sequence>MSAAGAWIALPDVADLQLVSLLVPISKHVRALLDLKLQDIGLEVGQDQLLLELSREKTQRSSKLAEKLAIRPSTLSKMADKLAAKGFVMREKTPDDRRLTILRLTEEGGRMKDQVRRIHSSLNDELAVDLQVGESGRALEALTAIADTLARRLARLR</sequence>